<comment type="caution">
    <text evidence="2">The sequence shown here is derived from an EMBL/GenBank/DDBJ whole genome shotgun (WGS) entry which is preliminary data.</text>
</comment>
<dbReference type="Pfam" id="PF12281">
    <property type="entry name" value="NTP_transf_8"/>
    <property type="match status" value="1"/>
</dbReference>
<feature type="domain" description="Nucleotidyltransferase-like" evidence="1">
    <location>
        <begin position="114"/>
        <end position="321"/>
    </location>
</feature>
<gene>
    <name evidence="2" type="ORF">EV656_1026</name>
</gene>
<dbReference type="InterPro" id="IPR058575">
    <property type="entry name" value="NTP_transf_8_dom"/>
</dbReference>
<proteinExistence type="predicted"/>
<dbReference type="OrthoDB" id="8250574at2"/>
<reference evidence="2 3" key="1">
    <citation type="submission" date="2019-03" db="EMBL/GenBank/DDBJ databases">
        <title>Genomic Encyclopedia of Type Strains, Phase IV (KMG-IV): sequencing the most valuable type-strain genomes for metagenomic binning, comparative biology and taxonomic classification.</title>
        <authorList>
            <person name="Goeker M."/>
        </authorList>
    </citation>
    <scope>NUCLEOTIDE SEQUENCE [LARGE SCALE GENOMIC DNA]</scope>
    <source>
        <strain evidence="2 3">DSM 2781</strain>
    </source>
</reference>
<dbReference type="RefSeq" id="WP_132599515.1">
    <property type="nucleotide sequence ID" value="NZ_SLXL01000002.1"/>
</dbReference>
<organism evidence="2 3">
    <name type="scientific">Rhodovulum adriaticum</name>
    <name type="common">Rhodopseudomonas adriatica</name>
    <dbReference type="NCBI Taxonomy" id="35804"/>
    <lineage>
        <taxon>Bacteria</taxon>
        <taxon>Pseudomonadati</taxon>
        <taxon>Pseudomonadota</taxon>
        <taxon>Alphaproteobacteria</taxon>
        <taxon>Rhodobacterales</taxon>
        <taxon>Paracoccaceae</taxon>
        <taxon>Rhodovulum</taxon>
    </lineage>
</organism>
<evidence type="ECO:0000259" key="1">
    <source>
        <dbReference type="Pfam" id="PF12281"/>
    </source>
</evidence>
<dbReference type="AlphaFoldDB" id="A0A4R2NX99"/>
<protein>
    <recommendedName>
        <fullName evidence="1">Nucleotidyltransferase-like domain-containing protein</fullName>
    </recommendedName>
</protein>
<keyword evidence="3" id="KW-1185">Reference proteome</keyword>
<accession>A0A4R2NX99</accession>
<evidence type="ECO:0000313" key="2">
    <source>
        <dbReference type="EMBL" id="TCP26045.1"/>
    </source>
</evidence>
<sequence length="348" mass="39393">MMVFNDLDARSARERIDMAQIYETWLETETQRRHSFTGFLDWEERNGRQYLYSRKKGVVKSLGPRSPETERIRDAFHGGRAKNADRLARLGEEMNRQAAILRTLGLGRLPVPAARILRAIRLSAPAAAIRVVGTNALYAYEAMAGVMFNAASTATGDIDLLVDDRNRLKILTEDRQHRGFTGLIHREVDKSFQPRGPRDFRLVNDAGYMVEFIRPEPRPSHRAMPGEGPLVEGDIEPVPINSLQWLINAPPIETVVIDERGFPAPMRAADPRFWAAHKLWLAERPDRDPQKKIRDRQQARIVLDLVSEKLPQLSLDEEFARMLPGALRPLIEAALGGKSAQVTGKPDW</sequence>
<dbReference type="EMBL" id="SLXL01000002">
    <property type="protein sequence ID" value="TCP26045.1"/>
    <property type="molecule type" value="Genomic_DNA"/>
</dbReference>
<name>A0A4R2NX99_RHOAD</name>
<dbReference type="Proteomes" id="UP000295733">
    <property type="component" value="Unassembled WGS sequence"/>
</dbReference>
<evidence type="ECO:0000313" key="3">
    <source>
        <dbReference type="Proteomes" id="UP000295733"/>
    </source>
</evidence>